<reference evidence="1 2" key="1">
    <citation type="submission" date="2014-02" db="EMBL/GenBank/DDBJ databases">
        <authorList>
            <person name="Sears C."/>
            <person name="Carroll K."/>
            <person name="Sack B.R."/>
            <person name="Qadri F."/>
            <person name="Myers L.L."/>
            <person name="Chung G.-T."/>
            <person name="Escheverria P."/>
            <person name="Fraser C.M."/>
            <person name="Sadzewicz L."/>
            <person name="Shefchek K.A."/>
            <person name="Tallon L."/>
            <person name="Das S.P."/>
            <person name="Daugherty S."/>
            <person name="Mongodin E.F."/>
        </authorList>
    </citation>
    <scope>NUCLEOTIDE SEQUENCE [LARGE SCALE GENOMIC DNA]</scope>
    <source>
        <strain evidence="1 2">3783N1-6</strain>
    </source>
</reference>
<sequence length="40" mass="4589">MSGKNIKPIDIQNVMQNMSGWLCKTKRLRGFNLQLHLGAF</sequence>
<protein>
    <submittedName>
        <fullName evidence="1">Uncharacterized protein</fullName>
    </submittedName>
</protein>
<dbReference type="EMBL" id="JGEU01000010">
    <property type="protein sequence ID" value="EYB12100.1"/>
    <property type="molecule type" value="Genomic_DNA"/>
</dbReference>
<organism evidence="1 2">
    <name type="scientific">Bacteroides fragilis str. 3783N1-6</name>
    <dbReference type="NCBI Taxonomy" id="1339310"/>
    <lineage>
        <taxon>Bacteria</taxon>
        <taxon>Pseudomonadati</taxon>
        <taxon>Bacteroidota</taxon>
        <taxon>Bacteroidia</taxon>
        <taxon>Bacteroidales</taxon>
        <taxon>Bacteroidaceae</taxon>
        <taxon>Bacteroides</taxon>
    </lineage>
</organism>
<proteinExistence type="predicted"/>
<gene>
    <name evidence="1" type="ORF">M119_4689</name>
</gene>
<evidence type="ECO:0000313" key="1">
    <source>
        <dbReference type="EMBL" id="EYB12100.1"/>
    </source>
</evidence>
<evidence type="ECO:0000313" key="2">
    <source>
        <dbReference type="Proteomes" id="UP000021175"/>
    </source>
</evidence>
<comment type="caution">
    <text evidence="1">The sequence shown here is derived from an EMBL/GenBank/DDBJ whole genome shotgun (WGS) entry which is preliminary data.</text>
</comment>
<name>A0AB73AS89_BACFG</name>
<accession>A0AB73AS89</accession>
<dbReference type="Proteomes" id="UP000021175">
    <property type="component" value="Unassembled WGS sequence"/>
</dbReference>
<dbReference type="AlphaFoldDB" id="A0AB73AS89"/>